<feature type="domain" description="FMP27/BLTP2/Hobbit GFWDK motif-containing RBG unit" evidence="1">
    <location>
        <begin position="957"/>
        <end position="1094"/>
    </location>
</feature>
<proteinExistence type="predicted"/>
<dbReference type="PANTHER" id="PTHR15678:SF6">
    <property type="entry name" value="BRIDGE-LIKE LIPID TRANSFER PROTEIN FAMILY MEMBER 2"/>
    <property type="match status" value="1"/>
</dbReference>
<dbReference type="STRING" id="10195.A0A3M7S1W0"/>
<dbReference type="SMART" id="SM01214">
    <property type="entry name" value="Fmp27_GFWDK"/>
    <property type="match status" value="1"/>
</dbReference>
<evidence type="ECO:0000259" key="1">
    <source>
        <dbReference type="SMART" id="SM01214"/>
    </source>
</evidence>
<reference evidence="2 3" key="1">
    <citation type="journal article" date="2018" name="Sci. Rep.">
        <title>Genomic signatures of local adaptation to the degree of environmental predictability in rotifers.</title>
        <authorList>
            <person name="Franch-Gras L."/>
            <person name="Hahn C."/>
            <person name="Garcia-Roger E.M."/>
            <person name="Carmona M.J."/>
            <person name="Serra M."/>
            <person name="Gomez A."/>
        </authorList>
    </citation>
    <scope>NUCLEOTIDE SEQUENCE [LARGE SCALE GENOMIC DNA]</scope>
    <source>
        <strain evidence="2">HYR1</strain>
    </source>
</reference>
<keyword evidence="3" id="KW-1185">Reference proteome</keyword>
<organism evidence="2 3">
    <name type="scientific">Brachionus plicatilis</name>
    <name type="common">Marine rotifer</name>
    <name type="synonym">Brachionus muelleri</name>
    <dbReference type="NCBI Taxonomy" id="10195"/>
    <lineage>
        <taxon>Eukaryota</taxon>
        <taxon>Metazoa</taxon>
        <taxon>Spiralia</taxon>
        <taxon>Gnathifera</taxon>
        <taxon>Rotifera</taxon>
        <taxon>Eurotatoria</taxon>
        <taxon>Monogononta</taxon>
        <taxon>Pseudotrocha</taxon>
        <taxon>Ploima</taxon>
        <taxon>Brachionidae</taxon>
        <taxon>Brachionus</taxon>
    </lineage>
</organism>
<accession>A0A3M7S1W0</accession>
<sequence length="1704" mass="199173">MDLVFLVVLFTIAWLITKCCLFILSIKFKLNINFTFNRNHLKNVSISKLCQDPIDTTGFELKIGKIWISSCFVNRNVSERLLICSSNISVKWRNSVKKSTSARPKIPWFVTLYLNFFGSLSLENIKIALSDQHFTINQLKVERKSKSFFRLILDDFDCQSGQNELVGNKILVTSSPDFRSIELEADKANANFSLAKYINELDGLKSANSSTRWLGCIKSIRVNKLTLNKRHVLNHLEVYSTNLDYLKINLTCLNDLMLSKSTRLVDNLLIEVFNSGFTHDLVFKCDQTNIYYYLDEMEHFLAKIQKVFQSRNGQKISKNFRLEFKLNNFYISLIDRIQTDIYVLGCLFIDLNTNLKSLFKFECENFVLFKSSKKPKDKYSNNLFCQSNDLIKLFQWINYKKFKYAGAKRQYEHVWGNIINCNFVKFRLKLTNSRRQIINTFADQLYIEHSSQLLDKIISFVSSLNKTNESKRQTIFNLRLNQANLIYLFEKKIFLHFSVEDLAAKKHGQWDAFAKSFSCFHNKLTQLGQNESQYSMNQNTINHLKENEKTDLIFLFKSLSLNGLDANYSISMADVLITWSLKCHFILDQIVLKPIQKCSHLLKAHSDHDRPHFSLKILVETNILLNFLFDYGQDSSKRSSLKNKDSENYRYFNSNLKLIDTLSLTLNNFYYFYTKNKFNLNIDKVCAFVNTHDHMLLYSAANQESHGRTFLQANKISIYTDDQSDYLENERQNVSCKILKNKILFSKFELVHLVFLFEYDFAKMIDHILNVRKVLYKIHQVAPKQMVLSAEGPLSVDFVLSVKKLRLVIEDDPFEVKLSYNYSLIADEYMESLKRRQSLDQRRSIRENNLESQALEILMQRESKIYIQRSKMVYSSLPRIELFCISAENLQLKALSDWKWHGRQKCYEILRKIDHVSPPPGQLDHDQSSSNPALNYLILWCRHINLSIQDFKFLFRDYTQPFLKINGANFFGKFLGAENQVPFRSRRQVNICVSSELSELDYCCFEIERYMSPFKFYHDLSSKMAVLQYAYGPCWEGCMAQLNLSLEKIIHPARDPSKPLPWWDKSRLYLHGRLSACVQQCHIIYHVSMDPYNRTEEMKLVWSPLHFDWKNMQLSLDGGLDIYLNTESKYDDCLLLHLPSLKAKINIEWLCKTHIFNKANEPRTNNNGHNLVILHAPDKLPQIVNSFEHDSYSHFRSEGLNLFFSFQCHLDSNDVPTCKFYASTSRFLEKIKNLLSATTRPTKRGSLFRNVRPRKTILSRHFRRVSFKFDLPRINVIYWSSASEQYGIQMDSENFLMNSCLKLDLVPFADKLKRRARPNWSIELMKFSVKQTSIDLMSPGGANCEKAANQSETDPFMLEMNERSIKFLDSKPAVRNFFMKIDCIEYEREKSCHCSFYPRLGNESANDTLTNMSMSSLVPIQITNCPKHNLSIRNLKAKWNTVNRDVVYILFEIYNKSNRLRQNLSAHILKQYDLFTDQLLHNHILSQYKNQQKLSRKSSELSNGQACEQRQVGKSGESHLEELLNKLDSEKNLNSHVFCGDTPLNQSNMHFDNLIYGFHSMNRMGDIVSENVSIQLINSQIKLSLDDSWHSDESFLSFIPKPKRVPSSDKQQEYVIISAARANVVQHLHKPVWKSQRCLEKISWSGHLENMQYFATLNNTNTDSEYWLSEELIHPPKDLPQNYLIEDGSQTKESRLQLIVPKCH</sequence>
<dbReference type="InterPro" id="IPR045167">
    <property type="entry name" value="Hobbit"/>
</dbReference>
<evidence type="ECO:0000313" key="3">
    <source>
        <dbReference type="Proteomes" id="UP000276133"/>
    </source>
</evidence>
<dbReference type="InterPro" id="IPR019441">
    <property type="entry name" value="FMP27/BLTP2/Hobbit_GFWDK_RBG"/>
</dbReference>
<dbReference type="Proteomes" id="UP000276133">
    <property type="component" value="Unassembled WGS sequence"/>
</dbReference>
<gene>
    <name evidence="2" type="ORF">BpHYR1_000680</name>
</gene>
<evidence type="ECO:0000313" key="2">
    <source>
        <dbReference type="EMBL" id="RNA29620.1"/>
    </source>
</evidence>
<dbReference type="PANTHER" id="PTHR15678">
    <property type="entry name" value="ANTIGEN MLAA-22-RELATED"/>
    <property type="match status" value="1"/>
</dbReference>
<name>A0A3M7S1W0_BRAPC</name>
<dbReference type="EMBL" id="REGN01002186">
    <property type="protein sequence ID" value="RNA29620.1"/>
    <property type="molecule type" value="Genomic_DNA"/>
</dbReference>
<dbReference type="Pfam" id="PF10344">
    <property type="entry name" value="Hobbit"/>
    <property type="match status" value="1"/>
</dbReference>
<feature type="non-terminal residue" evidence="2">
    <location>
        <position position="1704"/>
    </location>
</feature>
<comment type="caution">
    <text evidence="2">The sequence shown here is derived from an EMBL/GenBank/DDBJ whole genome shotgun (WGS) entry which is preliminary data.</text>
</comment>
<protein>
    <submittedName>
        <fullName evidence="2">UPF0378 protein KIAA0100-like</fullName>
    </submittedName>
</protein>
<dbReference type="OrthoDB" id="1562405at2759"/>